<reference evidence="1" key="1">
    <citation type="submission" date="2022-11" db="EMBL/GenBank/DDBJ databases">
        <authorList>
            <person name="Morgan W.R."/>
            <person name="Tartar A."/>
        </authorList>
    </citation>
    <scope>NUCLEOTIDE SEQUENCE</scope>
    <source>
        <strain evidence="1">ARSEF 373</strain>
    </source>
</reference>
<keyword evidence="2" id="KW-1185">Reference proteome</keyword>
<dbReference type="Proteomes" id="UP001146120">
    <property type="component" value="Unassembled WGS sequence"/>
</dbReference>
<evidence type="ECO:0000313" key="2">
    <source>
        <dbReference type="Proteomes" id="UP001146120"/>
    </source>
</evidence>
<name>A0AAV2ZAA8_9STRA</name>
<accession>A0AAV2ZAA8</accession>
<evidence type="ECO:0000313" key="1">
    <source>
        <dbReference type="EMBL" id="DBA03712.1"/>
    </source>
</evidence>
<sequence length="91" mass="9877">MQATFEEKNLEHVANGTATIDLATASDVDKSNYTKAQGAIKRMILDSLDESLIGNVLGKNNGTDMWRALSDHLYGKAGTAVTTTQQLKLQH</sequence>
<dbReference type="EMBL" id="DAKRPA010000016">
    <property type="protein sequence ID" value="DBA03712.1"/>
    <property type="molecule type" value="Genomic_DNA"/>
</dbReference>
<comment type="caution">
    <text evidence="1">The sequence shown here is derived from an EMBL/GenBank/DDBJ whole genome shotgun (WGS) entry which is preliminary data.</text>
</comment>
<reference evidence="1" key="2">
    <citation type="journal article" date="2023" name="Microbiol Resour">
        <title>Decontamination and Annotation of the Draft Genome Sequence of the Oomycete Lagenidium giganteum ARSEF 373.</title>
        <authorList>
            <person name="Morgan W.R."/>
            <person name="Tartar A."/>
        </authorList>
    </citation>
    <scope>NUCLEOTIDE SEQUENCE</scope>
    <source>
        <strain evidence="1">ARSEF 373</strain>
    </source>
</reference>
<organism evidence="1 2">
    <name type="scientific">Lagenidium giganteum</name>
    <dbReference type="NCBI Taxonomy" id="4803"/>
    <lineage>
        <taxon>Eukaryota</taxon>
        <taxon>Sar</taxon>
        <taxon>Stramenopiles</taxon>
        <taxon>Oomycota</taxon>
        <taxon>Peronosporomycetes</taxon>
        <taxon>Pythiales</taxon>
        <taxon>Pythiaceae</taxon>
    </lineage>
</organism>
<gene>
    <name evidence="1" type="ORF">N0F65_004129</name>
</gene>
<proteinExistence type="predicted"/>
<protein>
    <submittedName>
        <fullName evidence="1">Uncharacterized protein</fullName>
    </submittedName>
</protein>
<dbReference type="AlphaFoldDB" id="A0AAV2ZAA8"/>